<dbReference type="InterPro" id="IPR011009">
    <property type="entry name" value="Kinase-like_dom_sf"/>
</dbReference>
<feature type="domain" description="Protein kinase" evidence="1">
    <location>
        <begin position="77"/>
        <end position="423"/>
    </location>
</feature>
<name>A0AAW1Q4S3_9CHLO</name>
<reference evidence="2 3" key="1">
    <citation type="journal article" date="2024" name="Nat. Commun.">
        <title>Phylogenomics reveals the evolutionary origins of lichenization in chlorophyte algae.</title>
        <authorList>
            <person name="Puginier C."/>
            <person name="Libourel C."/>
            <person name="Otte J."/>
            <person name="Skaloud P."/>
            <person name="Haon M."/>
            <person name="Grisel S."/>
            <person name="Petersen M."/>
            <person name="Berrin J.G."/>
            <person name="Delaux P.M."/>
            <person name="Dal Grande F."/>
            <person name="Keller J."/>
        </authorList>
    </citation>
    <scope>NUCLEOTIDE SEQUENCE [LARGE SCALE GENOMIC DNA]</scope>
    <source>
        <strain evidence="2 3">SAG 2043</strain>
    </source>
</reference>
<dbReference type="SUPFAM" id="SSF56112">
    <property type="entry name" value="Protein kinase-like (PK-like)"/>
    <property type="match status" value="1"/>
</dbReference>
<organism evidence="2 3">
    <name type="scientific">[Myrmecia] bisecta</name>
    <dbReference type="NCBI Taxonomy" id="41462"/>
    <lineage>
        <taxon>Eukaryota</taxon>
        <taxon>Viridiplantae</taxon>
        <taxon>Chlorophyta</taxon>
        <taxon>core chlorophytes</taxon>
        <taxon>Trebouxiophyceae</taxon>
        <taxon>Trebouxiales</taxon>
        <taxon>Trebouxiaceae</taxon>
        <taxon>Myrmecia</taxon>
    </lineage>
</organism>
<dbReference type="PROSITE" id="PS50011">
    <property type="entry name" value="PROTEIN_KINASE_DOM"/>
    <property type="match status" value="1"/>
</dbReference>
<evidence type="ECO:0000259" key="1">
    <source>
        <dbReference type="PROSITE" id="PS50011"/>
    </source>
</evidence>
<sequence>MEGRLTGSLQVSVHCLSPLPQRRTPALLARIWEMGHGEPIVGRKETVEIDDNGTHGHVIRVPSGFEVVEGVRLDKDYAVGKEIAGGNQGAIYELLDSKRTPTPQLLKVLKSKRMVPFTGADIGLKREWLIGQQLNKLKSKDGELHGFMGTGAALVSDGEDGMMEGLILDKVNGMPLNKRMWKDERFANARYVLEMLRQVFAALDRANRELGFVHGDMRIANIMEHRPEMETILPKGFAGKSQLKAQKHAVRDQMFKLPGDDDHRPLKFKIIDYGHSTISKRRTSQALPKVPFFDKIYHRLIGHRGDVWRLLQDLSGALDGRTWPEKDMQQVKMITGLVKEVTGVKLHAWYRAAEPAPGQKRRKLKRGLPWQRAGGFGHRIRRALIRIQAFIRPRNTKFTPSEALRYLDTYQAESVNVPAKALP</sequence>
<proteinExistence type="predicted"/>
<dbReference type="InterPro" id="IPR000719">
    <property type="entry name" value="Prot_kinase_dom"/>
</dbReference>
<accession>A0AAW1Q4S3</accession>
<protein>
    <recommendedName>
        <fullName evidence="1">Protein kinase domain-containing protein</fullName>
    </recommendedName>
</protein>
<evidence type="ECO:0000313" key="2">
    <source>
        <dbReference type="EMBL" id="KAK9816999.1"/>
    </source>
</evidence>
<dbReference type="AlphaFoldDB" id="A0AAW1Q4S3"/>
<dbReference type="Proteomes" id="UP001489004">
    <property type="component" value="Unassembled WGS sequence"/>
</dbReference>
<dbReference type="EMBL" id="JALJOR010000005">
    <property type="protein sequence ID" value="KAK9816999.1"/>
    <property type="molecule type" value="Genomic_DNA"/>
</dbReference>
<dbReference type="GO" id="GO:0005524">
    <property type="term" value="F:ATP binding"/>
    <property type="evidence" value="ECO:0007669"/>
    <property type="project" value="InterPro"/>
</dbReference>
<dbReference type="GO" id="GO:0004672">
    <property type="term" value="F:protein kinase activity"/>
    <property type="evidence" value="ECO:0007669"/>
    <property type="project" value="InterPro"/>
</dbReference>
<comment type="caution">
    <text evidence="2">The sequence shown here is derived from an EMBL/GenBank/DDBJ whole genome shotgun (WGS) entry which is preliminary data.</text>
</comment>
<keyword evidence="3" id="KW-1185">Reference proteome</keyword>
<evidence type="ECO:0000313" key="3">
    <source>
        <dbReference type="Proteomes" id="UP001489004"/>
    </source>
</evidence>
<dbReference type="Gene3D" id="1.10.510.10">
    <property type="entry name" value="Transferase(Phosphotransferase) domain 1"/>
    <property type="match status" value="1"/>
</dbReference>
<gene>
    <name evidence="2" type="ORF">WJX72_008078</name>
</gene>